<dbReference type="Proteomes" id="UP000254866">
    <property type="component" value="Unassembled WGS sequence"/>
</dbReference>
<reference evidence="3 4" key="1">
    <citation type="journal article" date="2018" name="IMA Fungus">
        <title>IMA Genome-F 9: Draft genome sequence of Annulohypoxylon stygium, Aspergillus mulundensis, Berkeleyomyces basicola (syn. Thielaviopsis basicola), Ceratocystis smalleyi, two Cercospora beticola strains, Coleophoma cylindrospora, Fusarium fracticaudum, Phialophora cf. hyalina, and Morchella septimelata.</title>
        <authorList>
            <person name="Wingfield B.D."/>
            <person name="Bills G.F."/>
            <person name="Dong Y."/>
            <person name="Huang W."/>
            <person name="Nel W.J."/>
            <person name="Swalarsk-Parry B.S."/>
            <person name="Vaghefi N."/>
            <person name="Wilken P.M."/>
            <person name="An Z."/>
            <person name="de Beer Z.W."/>
            <person name="De Vos L."/>
            <person name="Chen L."/>
            <person name="Duong T.A."/>
            <person name="Gao Y."/>
            <person name="Hammerbacher A."/>
            <person name="Kikkert J.R."/>
            <person name="Li Y."/>
            <person name="Li H."/>
            <person name="Li K."/>
            <person name="Li Q."/>
            <person name="Liu X."/>
            <person name="Ma X."/>
            <person name="Naidoo K."/>
            <person name="Pethybridge S.J."/>
            <person name="Sun J."/>
            <person name="Steenkamp E.T."/>
            <person name="van der Nest M.A."/>
            <person name="van Wyk S."/>
            <person name="Wingfield M.J."/>
            <person name="Xiong C."/>
            <person name="Yue Q."/>
            <person name="Zhang X."/>
        </authorList>
    </citation>
    <scope>NUCLEOTIDE SEQUENCE [LARGE SCALE GENOMIC DNA]</scope>
    <source>
        <strain evidence="3 4">BP 5553</strain>
    </source>
</reference>
<accession>A0A370TZZ0</accession>
<evidence type="ECO:0000313" key="3">
    <source>
        <dbReference type="EMBL" id="RDL41090.1"/>
    </source>
</evidence>
<keyword evidence="4" id="KW-1185">Reference proteome</keyword>
<dbReference type="OrthoDB" id="4183412at2759"/>
<keyword evidence="2" id="KW-0732">Signal</keyword>
<evidence type="ECO:0000313" key="4">
    <source>
        <dbReference type="Proteomes" id="UP000254866"/>
    </source>
</evidence>
<proteinExistence type="predicted"/>
<dbReference type="GeneID" id="43593918"/>
<feature type="region of interest" description="Disordered" evidence="1">
    <location>
        <begin position="27"/>
        <end position="61"/>
    </location>
</feature>
<feature type="signal peptide" evidence="2">
    <location>
        <begin position="1"/>
        <end position="27"/>
    </location>
</feature>
<dbReference type="EMBL" id="NPIC01000001">
    <property type="protein sequence ID" value="RDL41090.1"/>
    <property type="molecule type" value="Genomic_DNA"/>
</dbReference>
<gene>
    <name evidence="3" type="ORF">BP5553_01069</name>
</gene>
<sequence length="255" mass="27380">MHTTKSLSSLLLLATTFLVSQIPSAGANPLPRAPSIPPAPADPKKPAGGDGIGPYKSQSPGIGDRLDKAKFYTIAVTAGELNLVNAERGMRHYLGNSGDELNVTPQSMMKGLPKFRDSVKAMAQNEATATYNSISGATGEKAFSSSWEVFTATKAMSWDWYFAIGSFSYSVTGVVTKTKDGGSLKYRVHIFDRYNWDQGKSVDIGPFHFEDKELGNLHLKGLAREYTVRGSSGVNEVDKFKPGTVIPPPSTGGRG</sequence>
<organism evidence="3 4">
    <name type="scientific">Venustampulla echinocandica</name>
    <dbReference type="NCBI Taxonomy" id="2656787"/>
    <lineage>
        <taxon>Eukaryota</taxon>
        <taxon>Fungi</taxon>
        <taxon>Dikarya</taxon>
        <taxon>Ascomycota</taxon>
        <taxon>Pezizomycotina</taxon>
        <taxon>Leotiomycetes</taxon>
        <taxon>Helotiales</taxon>
        <taxon>Pleuroascaceae</taxon>
        <taxon>Venustampulla</taxon>
    </lineage>
</organism>
<dbReference type="RefSeq" id="XP_031873746.1">
    <property type="nucleotide sequence ID" value="XM_032009692.1"/>
</dbReference>
<protein>
    <submittedName>
        <fullName evidence="3">Uncharacterized protein</fullName>
    </submittedName>
</protein>
<evidence type="ECO:0000256" key="2">
    <source>
        <dbReference type="SAM" id="SignalP"/>
    </source>
</evidence>
<name>A0A370TZZ0_9HELO</name>
<feature type="compositionally biased region" description="Pro residues" evidence="1">
    <location>
        <begin position="31"/>
        <end position="41"/>
    </location>
</feature>
<dbReference type="AlphaFoldDB" id="A0A370TZZ0"/>
<evidence type="ECO:0000256" key="1">
    <source>
        <dbReference type="SAM" id="MobiDB-lite"/>
    </source>
</evidence>
<feature type="chain" id="PRO_5017009329" evidence="2">
    <location>
        <begin position="28"/>
        <end position="255"/>
    </location>
</feature>
<comment type="caution">
    <text evidence="3">The sequence shown here is derived from an EMBL/GenBank/DDBJ whole genome shotgun (WGS) entry which is preliminary data.</text>
</comment>